<reference evidence="1 2" key="1">
    <citation type="submission" date="2016-07" db="EMBL/GenBank/DDBJ databases">
        <title>Draft genome sequence of Prauserella muralis DSM 45305, isolated from a mould-covered wall in an indoor environment.</title>
        <authorList>
            <person name="Ruckert C."/>
            <person name="Albersmeier A."/>
            <person name="Jiang C.-L."/>
            <person name="Jiang Y."/>
            <person name="Kalinowski J."/>
            <person name="Schneider O."/>
            <person name="Winkler A."/>
            <person name="Zotchev S.B."/>
        </authorList>
    </citation>
    <scope>NUCLEOTIDE SEQUENCE [LARGE SCALE GENOMIC DNA]</scope>
    <source>
        <strain evidence="1 2">DSM 45305</strain>
    </source>
</reference>
<keyword evidence="2" id="KW-1185">Reference proteome</keyword>
<gene>
    <name evidence="1" type="ORF">BAY60_32450</name>
</gene>
<accession>A0A2V4AKS8</accession>
<dbReference type="EMBL" id="MASW01000007">
    <property type="protein sequence ID" value="PXY19453.1"/>
    <property type="molecule type" value="Genomic_DNA"/>
</dbReference>
<organism evidence="1 2">
    <name type="scientific">Prauserella muralis</name>
    <dbReference type="NCBI Taxonomy" id="588067"/>
    <lineage>
        <taxon>Bacteria</taxon>
        <taxon>Bacillati</taxon>
        <taxon>Actinomycetota</taxon>
        <taxon>Actinomycetes</taxon>
        <taxon>Pseudonocardiales</taxon>
        <taxon>Pseudonocardiaceae</taxon>
        <taxon>Prauserella</taxon>
    </lineage>
</organism>
<dbReference type="Proteomes" id="UP000249915">
    <property type="component" value="Unassembled WGS sequence"/>
</dbReference>
<sequence>MDAVVPSGRALARLRAIDAGRAELACSSEPDLFFDGLACCDQVTAHALTRDGLIRPARPGLIGQRVAVRLTGAGRAALGLPDAAA</sequence>
<protein>
    <submittedName>
        <fullName evidence="1">Uncharacterized protein</fullName>
    </submittedName>
</protein>
<evidence type="ECO:0000313" key="2">
    <source>
        <dbReference type="Proteomes" id="UP000249915"/>
    </source>
</evidence>
<name>A0A2V4AKS8_9PSEU</name>
<dbReference type="OrthoDB" id="3700530at2"/>
<comment type="caution">
    <text evidence="1">The sequence shown here is derived from an EMBL/GenBank/DDBJ whole genome shotgun (WGS) entry which is preliminary data.</text>
</comment>
<proteinExistence type="predicted"/>
<evidence type="ECO:0000313" key="1">
    <source>
        <dbReference type="EMBL" id="PXY19453.1"/>
    </source>
</evidence>
<dbReference type="AlphaFoldDB" id="A0A2V4AKS8"/>